<dbReference type="PANTHER" id="PTHR43817">
    <property type="entry name" value="GLYCOSYL HYDROLASE"/>
    <property type="match status" value="1"/>
</dbReference>
<dbReference type="Gene3D" id="2.60.120.560">
    <property type="entry name" value="Exo-inulinase, domain 1"/>
    <property type="match status" value="1"/>
</dbReference>
<keyword evidence="3" id="KW-0378">Hydrolase</keyword>
<dbReference type="Pfam" id="PF04616">
    <property type="entry name" value="Glyco_hydro_43"/>
    <property type="match status" value="1"/>
</dbReference>
<dbReference type="PANTHER" id="PTHR43817:SF1">
    <property type="entry name" value="HYDROLASE, FAMILY 43, PUTATIVE (AFU_ORTHOLOGUE AFUA_3G01660)-RELATED"/>
    <property type="match status" value="1"/>
</dbReference>
<evidence type="ECO:0000256" key="4">
    <source>
        <dbReference type="ARBA" id="ARBA00023295"/>
    </source>
</evidence>
<feature type="active site" description="Proton acceptor" evidence="5">
    <location>
        <position position="65"/>
    </location>
</feature>
<dbReference type="Gene3D" id="2.60.120.260">
    <property type="entry name" value="Galactose-binding domain-like"/>
    <property type="match status" value="1"/>
</dbReference>
<evidence type="ECO:0000256" key="2">
    <source>
        <dbReference type="ARBA" id="ARBA00022729"/>
    </source>
</evidence>
<evidence type="ECO:0000256" key="6">
    <source>
        <dbReference type="PIRSR" id="PIRSR606710-2"/>
    </source>
</evidence>
<dbReference type="Proteomes" id="UP000189735">
    <property type="component" value="Unassembled WGS sequence"/>
</dbReference>
<dbReference type="GO" id="GO:0004553">
    <property type="term" value="F:hydrolase activity, hydrolyzing O-glycosyl compounds"/>
    <property type="evidence" value="ECO:0007669"/>
    <property type="project" value="InterPro"/>
</dbReference>
<comment type="similarity">
    <text evidence="1">Belongs to the glycosyl hydrolase 43 family.</text>
</comment>
<accession>A0A1T4Y295</accession>
<protein>
    <submittedName>
        <fullName evidence="7">Beta-xylosidase, GH43 family</fullName>
    </submittedName>
</protein>
<feature type="site" description="Important for catalytic activity, responsible for pKa modulation of the active site Glu and correct orientation of both the proton donor and substrate" evidence="6">
    <location>
        <position position="185"/>
    </location>
</feature>
<dbReference type="Gene3D" id="2.115.10.20">
    <property type="entry name" value="Glycosyl hydrolase domain, family 43"/>
    <property type="match status" value="1"/>
</dbReference>
<evidence type="ECO:0000256" key="1">
    <source>
        <dbReference type="ARBA" id="ARBA00009865"/>
    </source>
</evidence>
<dbReference type="SUPFAM" id="SSF75005">
    <property type="entry name" value="Arabinanase/levansucrase/invertase"/>
    <property type="match status" value="1"/>
</dbReference>
<gene>
    <name evidence="7" type="ORF">SAMN06295879_2121</name>
</gene>
<keyword evidence="4" id="KW-0326">Glycosidase</keyword>
<feature type="active site" description="Proton donor" evidence="5">
    <location>
        <position position="240"/>
    </location>
</feature>
<dbReference type="GO" id="GO:0005975">
    <property type="term" value="P:carbohydrate metabolic process"/>
    <property type="evidence" value="ECO:0007669"/>
    <property type="project" value="InterPro"/>
</dbReference>
<dbReference type="InterPro" id="IPR023296">
    <property type="entry name" value="Glyco_hydro_beta-prop_sf"/>
</dbReference>
<evidence type="ECO:0000313" key="7">
    <source>
        <dbReference type="EMBL" id="SKA95924.1"/>
    </source>
</evidence>
<dbReference type="InterPro" id="IPR006710">
    <property type="entry name" value="Glyco_hydro_43"/>
</dbReference>
<proteinExistence type="inferred from homology"/>
<evidence type="ECO:0000313" key="8">
    <source>
        <dbReference type="Proteomes" id="UP000189735"/>
    </source>
</evidence>
<name>A0A1T4Y295_9MICO</name>
<dbReference type="CDD" id="cd18820">
    <property type="entry name" value="GH43_LbAraf43-like"/>
    <property type="match status" value="1"/>
</dbReference>
<keyword evidence="2" id="KW-0732">Signal</keyword>
<dbReference type="AlphaFoldDB" id="A0A1T4Y295"/>
<organism evidence="7 8">
    <name type="scientific">Agreia bicolorata</name>
    <dbReference type="NCBI Taxonomy" id="110935"/>
    <lineage>
        <taxon>Bacteria</taxon>
        <taxon>Bacillati</taxon>
        <taxon>Actinomycetota</taxon>
        <taxon>Actinomycetes</taxon>
        <taxon>Micrococcales</taxon>
        <taxon>Microbacteriaceae</taxon>
        <taxon>Agreia</taxon>
    </lineage>
</organism>
<reference evidence="8" key="1">
    <citation type="submission" date="2017-02" db="EMBL/GenBank/DDBJ databases">
        <authorList>
            <person name="Varghese N."/>
            <person name="Submissions S."/>
        </authorList>
    </citation>
    <scope>NUCLEOTIDE SEQUENCE [LARGE SCALE GENOMIC DNA]</scope>
    <source>
        <strain evidence="8">VKM Ac-2052</strain>
    </source>
</reference>
<dbReference type="RefSeq" id="WP_176141270.1">
    <property type="nucleotide sequence ID" value="NZ_FUYG01000005.1"/>
</dbReference>
<evidence type="ECO:0000256" key="3">
    <source>
        <dbReference type="ARBA" id="ARBA00022801"/>
    </source>
</evidence>
<evidence type="ECO:0000256" key="5">
    <source>
        <dbReference type="PIRSR" id="PIRSR606710-1"/>
    </source>
</evidence>
<sequence length="802" mass="84525">MQPFPIQRLARTRDNAPPASRRARLAAICAAILIAVTPVSVQAASAAPATPTYNNPIYLNSGLPDPQVIVGEDGYYYLTGTTTSSSVEIIRSASLTDFSGAVRKTVFTPNAPYNKDVWAPELHRLDGKWYIYTTASDLDYATVGNPAVANNRILVLENTAANPLDGTWVSKGQVSGVSTTKGSLDGTVFESGGVRYFMFAYSYNGNHVYIAKMSNPWTLSSEPVEVIKPTLGWEGQWTTEGPAVLVRNGKVFVSYSANDCASDNYSIGLVSANQSSDLLNPASWTKNTQPVMTSNPGAGVFGPGHNSFTTSPDGTEDYIIYHANSAAGQGCGGGRMARVQKMSWNADGSPAFPTPASQNIPTPKWDVGASALVRNGSFERDQKALSAPSQWTSADNNPEAFYTETGGRTGDFKGTQWATQPYRVYTYQRIPNLPTGSYTLTAWVKSSGGQTEASVELKNYAGSSSKKLVAIPQAGDWTRIQISGVNVTAGEATIGFWSNASAGQWLSFDDVQLTPDNYANYTFESDGLGSVPSGWTPDSSGWSVVQAAPNSRQLTTPSNGPGAALAGDSRWTDYAVEATIKFSAINGGGLGLLARVSDTNHFYQLELSRLGSGSLGWDLYKNDGGSWTKLAEGNRNFDPGTPYRLRLAAVGSQLKADISSDNGATWEALGQVNDSSLAAGRIGLRAQGGSTGTFDDVTVRRAEATVAPKLDVQVAARCVTGKVVLAVKATNTDAIPLDVSVATPYGAPPKATIAASKSASSTTNTRLVSVAAGTVNAAISGTRDGVQTTSVVQTPYAALSCG</sequence>
<dbReference type="EMBL" id="FUYG01000005">
    <property type="protein sequence ID" value="SKA95924.1"/>
    <property type="molecule type" value="Genomic_DNA"/>
</dbReference>